<dbReference type="InterPro" id="IPR022426">
    <property type="entry name" value="FliI_clade3"/>
</dbReference>
<evidence type="ECO:0000256" key="12">
    <source>
        <dbReference type="ARBA" id="ARBA00022927"/>
    </source>
</evidence>
<keyword evidence="11" id="KW-0067">ATP-binding</keyword>
<name>A0A2P7ANZ3_9HYPH</name>
<keyword evidence="21" id="KW-1185">Reference proteome</keyword>
<keyword evidence="7" id="KW-0963">Cytoplasm</keyword>
<reference evidence="21" key="1">
    <citation type="submission" date="2017-11" db="EMBL/GenBank/DDBJ databases">
        <authorList>
            <person name="Kuznetsova I."/>
            <person name="Sazanova A."/>
            <person name="Chirak E."/>
            <person name="Safronova V."/>
            <person name="Willems A."/>
        </authorList>
    </citation>
    <scope>NUCLEOTIDE SEQUENCE [LARGE SCALE GENOMIC DNA]</scope>
    <source>
        <strain evidence="21">PEPV15</strain>
    </source>
</reference>
<dbReference type="SUPFAM" id="SSF52540">
    <property type="entry name" value="P-loop containing nucleoside triphosphate hydrolases"/>
    <property type="match status" value="1"/>
</dbReference>
<dbReference type="InterPro" id="IPR027417">
    <property type="entry name" value="P-loop_NTPase"/>
</dbReference>
<dbReference type="FunFam" id="3.40.50.12240:FF:000002">
    <property type="entry name" value="Flagellum-specific ATP synthase FliI"/>
    <property type="match status" value="1"/>
</dbReference>
<evidence type="ECO:0000256" key="10">
    <source>
        <dbReference type="ARBA" id="ARBA00022795"/>
    </source>
</evidence>
<evidence type="ECO:0000256" key="8">
    <source>
        <dbReference type="ARBA" id="ARBA00022741"/>
    </source>
</evidence>
<evidence type="ECO:0000313" key="21">
    <source>
        <dbReference type="Proteomes" id="UP000241158"/>
    </source>
</evidence>
<keyword evidence="12" id="KW-0653">Protein transport</keyword>
<comment type="caution">
    <text evidence="20">The sequence shown here is derived from an EMBL/GenBank/DDBJ whole genome shotgun (WGS) entry which is preliminary data.</text>
</comment>
<proteinExistence type="inferred from homology"/>
<dbReference type="NCBIfam" id="TIGR01026">
    <property type="entry name" value="fliI_yscN"/>
    <property type="match status" value="1"/>
</dbReference>
<evidence type="ECO:0000256" key="5">
    <source>
        <dbReference type="ARBA" id="ARBA00020580"/>
    </source>
</evidence>
<keyword evidence="16" id="KW-0066">ATP synthesis</keyword>
<dbReference type="InterPro" id="IPR050053">
    <property type="entry name" value="ATPase_alpha/beta_chains"/>
</dbReference>
<sequence length="458" mass="49135">MHSFESILPAIHNKTSSLETLARLVSQIEQERTAVAVGGYVNQVSRSSIGVRGISNRVQLGDVVAIRSNNELLAAEVIRLEQDQVLIKPFDDRVMPGLGMSVFPGGPLQIAPGPDWKGRVINALACPLDNKGPLSAGPDPKPVDGLAPSAMNRRRVEKGLRTGVNVVDVFVPMCFGQRIGVFAGSGVGKSTLLGMMTKATDFDTVVLALTGERGREVRDILEDTMAGKLDKTIAVVATGDESPMMRRLAPNTATAIAEYFSERGDNVLLIVDSITRFAHAAREIAIASGEPPVSRGYPPTVFSQLPRLLERAGPGLASGGTITGIYAVLVDGDDHNDPISDAIRGTLDGHIVLDRIIAAQGRFPAVDILGSISRLAQHNWSRDQQKLVTGLRSLIARYEETRDLRMIGAYQTGSDPLVDQAVNLVPLIYDAMQQTPASPLSQDPYEDLAASLRPKEPS</sequence>
<dbReference type="OrthoDB" id="9801639at2"/>
<dbReference type="InterPro" id="IPR000194">
    <property type="entry name" value="ATPase_F1/V1/A1_a/bsu_nucl-bd"/>
</dbReference>
<dbReference type="GO" id="GO:0044781">
    <property type="term" value="P:bacterial-type flagellum organization"/>
    <property type="evidence" value="ECO:0007669"/>
    <property type="project" value="UniProtKB-KW"/>
</dbReference>
<comment type="similarity">
    <text evidence="3">Belongs to the ATPase alpha/beta chains family.</text>
</comment>
<dbReference type="InterPro" id="IPR003593">
    <property type="entry name" value="AAA+_ATPase"/>
</dbReference>
<evidence type="ECO:0000313" key="20">
    <source>
        <dbReference type="EMBL" id="PSH55931.1"/>
    </source>
</evidence>
<protein>
    <recommendedName>
        <fullName evidence="5">Flagellum-specific ATP synthase</fullName>
        <ecNumber evidence="4">7.1.2.2</ecNumber>
    </recommendedName>
</protein>
<dbReference type="PANTHER" id="PTHR15184">
    <property type="entry name" value="ATP SYNTHASE"/>
    <property type="match status" value="1"/>
</dbReference>
<evidence type="ECO:0000256" key="17">
    <source>
        <dbReference type="ARBA" id="ARBA00034006"/>
    </source>
</evidence>
<dbReference type="InterPro" id="IPR040627">
    <property type="entry name" value="T3SS_ATPase_C"/>
</dbReference>
<dbReference type="CDD" id="cd01136">
    <property type="entry name" value="ATPase_flagellum-secretory_path_III"/>
    <property type="match status" value="1"/>
</dbReference>
<evidence type="ECO:0000256" key="3">
    <source>
        <dbReference type="ARBA" id="ARBA00008936"/>
    </source>
</evidence>
<comment type="subcellular location">
    <subcellularLocation>
        <location evidence="2">Cytoplasm</location>
    </subcellularLocation>
</comment>
<dbReference type="Gene3D" id="3.40.50.12240">
    <property type="match status" value="1"/>
</dbReference>
<evidence type="ECO:0000256" key="15">
    <source>
        <dbReference type="ARBA" id="ARBA00023225"/>
    </source>
</evidence>
<evidence type="ECO:0000256" key="4">
    <source>
        <dbReference type="ARBA" id="ARBA00012473"/>
    </source>
</evidence>
<feature type="region of interest" description="Disordered" evidence="18">
    <location>
        <begin position="436"/>
        <end position="458"/>
    </location>
</feature>
<evidence type="ECO:0000256" key="14">
    <source>
        <dbReference type="ARBA" id="ARBA00023065"/>
    </source>
</evidence>
<comment type="function">
    <text evidence="1">Probable catalytic subunit of a protein translocase for flagellum-specific export, or a proton translocase involved in local circuits at the flagellum.</text>
</comment>
<dbReference type="Pfam" id="PF00006">
    <property type="entry name" value="ATP-synt_ab"/>
    <property type="match status" value="1"/>
</dbReference>
<dbReference type="GO" id="GO:0030254">
    <property type="term" value="P:protein secretion by the type III secretion system"/>
    <property type="evidence" value="ECO:0007669"/>
    <property type="project" value="InterPro"/>
</dbReference>
<evidence type="ECO:0000256" key="13">
    <source>
        <dbReference type="ARBA" id="ARBA00022967"/>
    </source>
</evidence>
<dbReference type="GO" id="GO:0009288">
    <property type="term" value="C:bacterial-type flagellum"/>
    <property type="evidence" value="ECO:0007669"/>
    <property type="project" value="InterPro"/>
</dbReference>
<dbReference type="Pfam" id="PF18269">
    <property type="entry name" value="T3SS_ATPase_C"/>
    <property type="match status" value="1"/>
</dbReference>
<dbReference type="InterPro" id="IPR005714">
    <property type="entry name" value="ATPase_T3SS_FliI/YscN"/>
</dbReference>
<evidence type="ECO:0000256" key="7">
    <source>
        <dbReference type="ARBA" id="ARBA00022490"/>
    </source>
</evidence>
<feature type="domain" description="AAA+ ATPase" evidence="19">
    <location>
        <begin position="175"/>
        <end position="358"/>
    </location>
</feature>
<keyword evidence="6" id="KW-0813">Transport</keyword>
<gene>
    <name evidence="20" type="primary">fliI</name>
    <name evidence="20" type="ORF">CU100_20015</name>
</gene>
<keyword evidence="13" id="KW-1278">Translocase</keyword>
<evidence type="ECO:0000256" key="1">
    <source>
        <dbReference type="ARBA" id="ARBA00003290"/>
    </source>
</evidence>
<evidence type="ECO:0000256" key="2">
    <source>
        <dbReference type="ARBA" id="ARBA00004496"/>
    </source>
</evidence>
<dbReference type="GO" id="GO:0016887">
    <property type="term" value="F:ATP hydrolysis activity"/>
    <property type="evidence" value="ECO:0007669"/>
    <property type="project" value="InterPro"/>
</dbReference>
<dbReference type="GO" id="GO:0008564">
    <property type="term" value="F:protein-exporting ATPase activity"/>
    <property type="evidence" value="ECO:0007669"/>
    <property type="project" value="UniProtKB-EC"/>
</dbReference>
<dbReference type="SMART" id="SM00382">
    <property type="entry name" value="AAA"/>
    <property type="match status" value="1"/>
</dbReference>
<dbReference type="RefSeq" id="WP_106718347.1">
    <property type="nucleotide sequence ID" value="NZ_JACHXT010000001.1"/>
</dbReference>
<evidence type="ECO:0000259" key="19">
    <source>
        <dbReference type="SMART" id="SM00382"/>
    </source>
</evidence>
<dbReference type="InterPro" id="IPR020003">
    <property type="entry name" value="ATPase_a/bsu_AS"/>
</dbReference>
<dbReference type="GO" id="GO:0005737">
    <property type="term" value="C:cytoplasm"/>
    <property type="evidence" value="ECO:0007669"/>
    <property type="project" value="UniProtKB-SubCell"/>
</dbReference>
<accession>A0A2P7ANZ3</accession>
<keyword evidence="20" id="KW-0378">Hydrolase</keyword>
<comment type="catalytic activity">
    <reaction evidence="17">
        <text>ATP + H2O + cellular proteinSide 1 = ADP + phosphate + cellular proteinSide 2.</text>
        <dbReference type="EC" id="7.4.2.8"/>
    </reaction>
</comment>
<dbReference type="NCBIfam" id="TIGR03498">
    <property type="entry name" value="FliI_clade3"/>
    <property type="match status" value="1"/>
</dbReference>
<dbReference type="Proteomes" id="UP000241158">
    <property type="component" value="Unassembled WGS sequence"/>
</dbReference>
<dbReference type="GO" id="GO:0046933">
    <property type="term" value="F:proton-transporting ATP synthase activity, rotational mechanism"/>
    <property type="evidence" value="ECO:0007669"/>
    <property type="project" value="TreeGrafter"/>
</dbReference>
<keyword evidence="8" id="KW-0547">Nucleotide-binding</keyword>
<dbReference type="PROSITE" id="PS00152">
    <property type="entry name" value="ATPASE_ALPHA_BETA"/>
    <property type="match status" value="1"/>
</dbReference>
<dbReference type="PANTHER" id="PTHR15184:SF9">
    <property type="entry name" value="SPI-1 TYPE 3 SECRETION SYSTEM ATPASE"/>
    <property type="match status" value="1"/>
</dbReference>
<dbReference type="GO" id="GO:0030257">
    <property type="term" value="C:type III protein secretion system complex"/>
    <property type="evidence" value="ECO:0007669"/>
    <property type="project" value="InterPro"/>
</dbReference>
<dbReference type="EC" id="7.1.2.2" evidence="4"/>
<organism evidence="20 21">
    <name type="scientific">Phyllobacterium endophyticum</name>
    <dbReference type="NCBI Taxonomy" id="1149773"/>
    <lineage>
        <taxon>Bacteria</taxon>
        <taxon>Pseudomonadati</taxon>
        <taxon>Pseudomonadota</taxon>
        <taxon>Alphaproteobacteria</taxon>
        <taxon>Hyphomicrobiales</taxon>
        <taxon>Phyllobacteriaceae</taxon>
        <taxon>Phyllobacterium</taxon>
    </lineage>
</organism>
<evidence type="ECO:0000256" key="9">
    <source>
        <dbReference type="ARBA" id="ARBA00022781"/>
    </source>
</evidence>
<keyword evidence="14" id="KW-0406">Ion transport</keyword>
<evidence type="ECO:0000256" key="16">
    <source>
        <dbReference type="ARBA" id="ARBA00023310"/>
    </source>
</evidence>
<keyword evidence="9" id="KW-0375">Hydrogen ion transport</keyword>
<evidence type="ECO:0000256" key="18">
    <source>
        <dbReference type="SAM" id="MobiDB-lite"/>
    </source>
</evidence>
<keyword evidence="15" id="KW-1006">Bacterial flagellum protein export</keyword>
<dbReference type="AlphaFoldDB" id="A0A2P7ANZ3"/>
<evidence type="ECO:0000256" key="11">
    <source>
        <dbReference type="ARBA" id="ARBA00022840"/>
    </source>
</evidence>
<evidence type="ECO:0000256" key="6">
    <source>
        <dbReference type="ARBA" id="ARBA00022448"/>
    </source>
</evidence>
<keyword evidence="10" id="KW-1005">Bacterial flagellum biogenesis</keyword>
<dbReference type="GO" id="GO:0005524">
    <property type="term" value="F:ATP binding"/>
    <property type="evidence" value="ECO:0007669"/>
    <property type="project" value="UniProtKB-KW"/>
</dbReference>
<dbReference type="EMBL" id="PGGN01000004">
    <property type="protein sequence ID" value="PSH55931.1"/>
    <property type="molecule type" value="Genomic_DNA"/>
</dbReference>